<evidence type="ECO:0000313" key="8">
    <source>
        <dbReference type="Proteomes" id="UP000762676"/>
    </source>
</evidence>
<feature type="region of interest" description="Disordered" evidence="5">
    <location>
        <begin position="381"/>
        <end position="424"/>
    </location>
</feature>
<dbReference type="Gene3D" id="4.10.1060.10">
    <property type="entry name" value="Zinc finger, RanBP2-type"/>
    <property type="match status" value="1"/>
</dbReference>
<evidence type="ECO:0000256" key="2">
    <source>
        <dbReference type="ARBA" id="ARBA00022771"/>
    </source>
</evidence>
<dbReference type="SUPFAM" id="SSF143503">
    <property type="entry name" value="PUG domain-like"/>
    <property type="match status" value="1"/>
</dbReference>
<evidence type="ECO:0000313" key="7">
    <source>
        <dbReference type="EMBL" id="GFS04867.1"/>
    </source>
</evidence>
<dbReference type="GO" id="GO:0008270">
    <property type="term" value="F:zinc ion binding"/>
    <property type="evidence" value="ECO:0007669"/>
    <property type="project" value="UniProtKB-KW"/>
</dbReference>
<dbReference type="PANTHER" id="PTHR15326:SF2">
    <property type="entry name" value="PROTEIN TAMOZHENNIC"/>
    <property type="match status" value="1"/>
</dbReference>
<dbReference type="Proteomes" id="UP000762676">
    <property type="component" value="Unassembled WGS sequence"/>
</dbReference>
<sequence length="701" mass="77672">MLKTDFKFTFTVMEALQQARLLYKQRYQQQGLAFLNDRHTHQLEAKIQRLIEIAIKEVPSVILFQTPDYLNVFDRALKSHSKATPDLATVAKAYESLEKYFLQLIEQPWKREFKRIKLYGGFYRTRIKSALPEPEFIFQQAGYSLQPDKQVLKLESPVLSENILMLAFDSRLCREQCQIIAEHYEIVKGLSVSLDQAINDILYSDRSRGRSEAFVPSACESSGLQVNLQPLSGEVSKSGILPSSGVPNIPKREPINRPSTMKYLPSEEEMGPVVDLLNRKMERQFNHFEGNEDEHIMQPYLPQVSTTSKNGHLGPEELDRYYQMQMLGKMDKNHLLVSEITPTSSALHNAPVSTPPEYYPRSTVAGIKNLSIIESYDEGIEKDFPPMSKSSRDTSARYPSMSLKSGLHQAGTATTKMPSSSLQPSMADQGYNTALGSNGHTTIPIQAGNTQVQQQSQQSFGSVIFADGVNTPPVGPPPIPPRALKPDYGAKSHVPMLHDVSGYSSSNFLRQPKAGSTLLPENALTKINSTTEAMDTKFQDSSVPTPSSVLPPMPSPKLSHSGLVMRRDRQHNFGGKSSSLKYNAGAPNGGTLSSSLLKPSQRSRGARSMDLTGLEWECHRCTAKNLSSDTVCSICSASRLKPTSIVCDTTPGSYGHSQPLDIDPMPGMSKKSCPVCTLENEPNRTHCSLCEAKLDNPYTYV</sequence>
<keyword evidence="1" id="KW-0479">Metal-binding</keyword>
<dbReference type="PANTHER" id="PTHR15326">
    <property type="entry name" value="SPERMATOGENESIS-ASSOCIATED PROTEIN 2/TAMOZHENNIC"/>
    <property type="match status" value="1"/>
</dbReference>
<dbReference type="AlphaFoldDB" id="A0AAV4I5U7"/>
<evidence type="ECO:0000256" key="5">
    <source>
        <dbReference type="SAM" id="MobiDB-lite"/>
    </source>
</evidence>
<feature type="region of interest" description="Disordered" evidence="5">
    <location>
        <begin position="535"/>
        <end position="555"/>
    </location>
</feature>
<feature type="compositionally biased region" description="Polar residues" evidence="5">
    <location>
        <begin position="590"/>
        <end position="603"/>
    </location>
</feature>
<reference evidence="7 8" key="1">
    <citation type="journal article" date="2021" name="Elife">
        <title>Chloroplast acquisition without the gene transfer in kleptoplastic sea slugs, Plakobranchus ocellatus.</title>
        <authorList>
            <person name="Maeda T."/>
            <person name="Takahashi S."/>
            <person name="Yoshida T."/>
            <person name="Shimamura S."/>
            <person name="Takaki Y."/>
            <person name="Nagai Y."/>
            <person name="Toyoda A."/>
            <person name="Suzuki Y."/>
            <person name="Arimoto A."/>
            <person name="Ishii H."/>
            <person name="Satoh N."/>
            <person name="Nishiyama T."/>
            <person name="Hasebe M."/>
            <person name="Maruyama T."/>
            <person name="Minagawa J."/>
            <person name="Obokata J."/>
            <person name="Shigenobu S."/>
        </authorList>
    </citation>
    <scope>NUCLEOTIDE SEQUENCE [LARGE SCALE GENOMIC DNA]</scope>
</reference>
<dbReference type="SMART" id="SM00547">
    <property type="entry name" value="ZnF_RBZ"/>
    <property type="match status" value="2"/>
</dbReference>
<comment type="caution">
    <text evidence="7">The sequence shown here is derived from an EMBL/GenBank/DDBJ whole genome shotgun (WGS) entry which is preliminary data.</text>
</comment>
<keyword evidence="8" id="KW-1185">Reference proteome</keyword>
<dbReference type="GO" id="GO:0005737">
    <property type="term" value="C:cytoplasm"/>
    <property type="evidence" value="ECO:0007669"/>
    <property type="project" value="TreeGrafter"/>
</dbReference>
<organism evidence="7 8">
    <name type="scientific">Elysia marginata</name>
    <dbReference type="NCBI Taxonomy" id="1093978"/>
    <lineage>
        <taxon>Eukaryota</taxon>
        <taxon>Metazoa</taxon>
        <taxon>Spiralia</taxon>
        <taxon>Lophotrochozoa</taxon>
        <taxon>Mollusca</taxon>
        <taxon>Gastropoda</taxon>
        <taxon>Heterobranchia</taxon>
        <taxon>Euthyneura</taxon>
        <taxon>Panpulmonata</taxon>
        <taxon>Sacoglossa</taxon>
        <taxon>Placobranchoidea</taxon>
        <taxon>Plakobranchidae</taxon>
        <taxon>Elysia</taxon>
    </lineage>
</organism>
<dbReference type="EMBL" id="BMAT01009356">
    <property type="protein sequence ID" value="GFS04867.1"/>
    <property type="molecule type" value="Genomic_DNA"/>
</dbReference>
<proteinExistence type="predicted"/>
<dbReference type="InterPro" id="IPR048839">
    <property type="entry name" value="SPATA2_PUB-like"/>
</dbReference>
<dbReference type="Pfam" id="PF00641">
    <property type="entry name" value="Zn_ribbon_RanBP"/>
    <property type="match status" value="2"/>
</dbReference>
<dbReference type="Pfam" id="PF21388">
    <property type="entry name" value="SPATA2_PUB-like"/>
    <property type="match status" value="1"/>
</dbReference>
<dbReference type="InterPro" id="IPR036339">
    <property type="entry name" value="PUB-like_dom_sf"/>
</dbReference>
<name>A0AAV4I5U7_9GAST</name>
<dbReference type="Gene3D" id="1.20.58.2190">
    <property type="match status" value="1"/>
</dbReference>
<keyword evidence="2 4" id="KW-0863">Zinc-finger</keyword>
<evidence type="ECO:0000256" key="4">
    <source>
        <dbReference type="PROSITE-ProRule" id="PRU00322"/>
    </source>
</evidence>
<feature type="compositionally biased region" description="Polar residues" evidence="5">
    <location>
        <begin position="411"/>
        <end position="424"/>
    </location>
</feature>
<feature type="compositionally biased region" description="Basic and acidic residues" evidence="5">
    <location>
        <begin position="381"/>
        <end position="395"/>
    </location>
</feature>
<protein>
    <submittedName>
        <fullName evidence="7">Spermatogenesis-associated protein 2-like protein</fullName>
    </submittedName>
</protein>
<feature type="region of interest" description="Disordered" evidence="5">
    <location>
        <begin position="571"/>
        <end position="608"/>
    </location>
</feature>
<dbReference type="PROSITE" id="PS01358">
    <property type="entry name" value="ZF_RANBP2_1"/>
    <property type="match status" value="1"/>
</dbReference>
<gene>
    <name evidence="7" type="ORF">ElyMa_004667600</name>
</gene>
<accession>A0AAV4I5U7</accession>
<evidence type="ECO:0000256" key="1">
    <source>
        <dbReference type="ARBA" id="ARBA00022723"/>
    </source>
</evidence>
<dbReference type="InterPro" id="IPR001876">
    <property type="entry name" value="Znf_RanBP2"/>
</dbReference>
<feature type="domain" description="RanBP2-type" evidence="6">
    <location>
        <begin position="611"/>
        <end position="641"/>
    </location>
</feature>
<evidence type="ECO:0000259" key="6">
    <source>
        <dbReference type="PROSITE" id="PS50199"/>
    </source>
</evidence>
<keyword evidence="3" id="KW-0862">Zinc</keyword>
<dbReference type="PROSITE" id="PS50199">
    <property type="entry name" value="ZF_RANBP2_2"/>
    <property type="match status" value="1"/>
</dbReference>
<evidence type="ECO:0000256" key="3">
    <source>
        <dbReference type="ARBA" id="ARBA00022833"/>
    </source>
</evidence>